<evidence type="ECO:0000313" key="3">
    <source>
        <dbReference type="Proteomes" id="UP000620124"/>
    </source>
</evidence>
<protein>
    <submittedName>
        <fullName evidence="2">Uncharacterized protein</fullName>
    </submittedName>
</protein>
<evidence type="ECO:0000256" key="1">
    <source>
        <dbReference type="SAM" id="MobiDB-lite"/>
    </source>
</evidence>
<evidence type="ECO:0000313" key="2">
    <source>
        <dbReference type="EMBL" id="KAF7350399.1"/>
    </source>
</evidence>
<comment type="caution">
    <text evidence="2">The sequence shown here is derived from an EMBL/GenBank/DDBJ whole genome shotgun (WGS) entry which is preliminary data.</text>
</comment>
<gene>
    <name evidence="2" type="ORF">MVEN_01344700</name>
</gene>
<organism evidence="2 3">
    <name type="scientific">Mycena venus</name>
    <dbReference type="NCBI Taxonomy" id="2733690"/>
    <lineage>
        <taxon>Eukaryota</taxon>
        <taxon>Fungi</taxon>
        <taxon>Dikarya</taxon>
        <taxon>Basidiomycota</taxon>
        <taxon>Agaricomycotina</taxon>
        <taxon>Agaricomycetes</taxon>
        <taxon>Agaricomycetidae</taxon>
        <taxon>Agaricales</taxon>
        <taxon>Marasmiineae</taxon>
        <taxon>Mycenaceae</taxon>
        <taxon>Mycena</taxon>
    </lineage>
</organism>
<dbReference type="EMBL" id="JACAZI010000010">
    <property type="protein sequence ID" value="KAF7350399.1"/>
    <property type="molecule type" value="Genomic_DNA"/>
</dbReference>
<feature type="compositionally biased region" description="Low complexity" evidence="1">
    <location>
        <begin position="39"/>
        <end position="63"/>
    </location>
</feature>
<feature type="region of interest" description="Disordered" evidence="1">
    <location>
        <begin position="1"/>
        <end position="176"/>
    </location>
</feature>
<sequence length="176" mass="18404">MILSTATHSSVPVLVPTSPPQWTRQQHQPGILTRPSPIPIQRPSQQHSSSSGSISGLWTAPPRHQAPPQPAPNTNTNTSQHQRSSSSRAPASSYALSGPGPQRHSSLKSTSTSDSSLSSLNSSPTPAPAVAAGNSTLSSRAAPFEPGRMLQRPPAAAYTPGLWPVPTTNRGKWTGT</sequence>
<accession>A0A8H6Y0Y4</accession>
<feature type="compositionally biased region" description="Low complexity" evidence="1">
    <location>
        <begin position="72"/>
        <end position="97"/>
    </location>
</feature>
<dbReference type="Proteomes" id="UP000620124">
    <property type="component" value="Unassembled WGS sequence"/>
</dbReference>
<feature type="compositionally biased region" description="Low complexity" evidence="1">
    <location>
        <begin position="107"/>
        <end position="124"/>
    </location>
</feature>
<dbReference type="AlphaFoldDB" id="A0A8H6Y0Y4"/>
<keyword evidence="3" id="KW-1185">Reference proteome</keyword>
<feature type="compositionally biased region" description="Polar residues" evidence="1">
    <location>
        <begin position="166"/>
        <end position="176"/>
    </location>
</feature>
<reference evidence="2" key="1">
    <citation type="submission" date="2020-05" db="EMBL/GenBank/DDBJ databases">
        <title>Mycena genomes resolve the evolution of fungal bioluminescence.</title>
        <authorList>
            <person name="Tsai I.J."/>
        </authorList>
    </citation>
    <scope>NUCLEOTIDE SEQUENCE</scope>
    <source>
        <strain evidence="2">CCC161011</strain>
    </source>
</reference>
<proteinExistence type="predicted"/>
<name>A0A8H6Y0Y4_9AGAR</name>